<dbReference type="EMBL" id="PDUG01000003">
    <property type="protein sequence ID" value="PIC39471.1"/>
    <property type="molecule type" value="Genomic_DNA"/>
</dbReference>
<dbReference type="OrthoDB" id="5889699at2759"/>
<name>A0A2G5UJG2_9PELO</name>
<gene>
    <name evidence="2" type="primary">Cnig_chr_III.g11147</name>
    <name evidence="2" type="ORF">B9Z55_011147</name>
</gene>
<dbReference type="AlphaFoldDB" id="A0A2G5UJG2"/>
<evidence type="ECO:0000313" key="2">
    <source>
        <dbReference type="EMBL" id="PIC39471.1"/>
    </source>
</evidence>
<dbReference type="InterPro" id="IPR053222">
    <property type="entry name" value="Zygotic_Embryogenesis-Asso"/>
</dbReference>
<comment type="caution">
    <text evidence="2">The sequence shown here is derived from an EMBL/GenBank/DDBJ whole genome shotgun (WGS) entry which is preliminary data.</text>
</comment>
<dbReference type="InterPro" id="IPR012885">
    <property type="entry name" value="F-box_Sdz-33"/>
</dbReference>
<feature type="domain" description="Sdz-33 F-box" evidence="1">
    <location>
        <begin position="151"/>
        <end position="215"/>
    </location>
</feature>
<evidence type="ECO:0000313" key="3">
    <source>
        <dbReference type="Proteomes" id="UP000230233"/>
    </source>
</evidence>
<dbReference type="Pfam" id="PF07735">
    <property type="entry name" value="FBA_2"/>
    <property type="match status" value="1"/>
</dbReference>
<organism evidence="2 3">
    <name type="scientific">Caenorhabditis nigoni</name>
    <dbReference type="NCBI Taxonomy" id="1611254"/>
    <lineage>
        <taxon>Eukaryota</taxon>
        <taxon>Metazoa</taxon>
        <taxon>Ecdysozoa</taxon>
        <taxon>Nematoda</taxon>
        <taxon>Chromadorea</taxon>
        <taxon>Rhabditida</taxon>
        <taxon>Rhabditina</taxon>
        <taxon>Rhabditomorpha</taxon>
        <taxon>Rhabditoidea</taxon>
        <taxon>Rhabditidae</taxon>
        <taxon>Peloderinae</taxon>
        <taxon>Caenorhabditis</taxon>
    </lineage>
</organism>
<dbReference type="PANTHER" id="PTHR22899">
    <property type="entry name" value="CYCLIN-RELATED F-BOX FAMILY"/>
    <property type="match status" value="1"/>
</dbReference>
<accession>A0A2G5UJG2</accession>
<proteinExistence type="predicted"/>
<protein>
    <recommendedName>
        <fullName evidence="1">Sdz-33 F-box domain-containing protein</fullName>
    </recommendedName>
</protein>
<dbReference type="PANTHER" id="PTHR22899:SF0">
    <property type="entry name" value="F-BOX ASSOCIATED DOMAIN-CONTAINING PROTEIN-RELATED"/>
    <property type="match status" value="1"/>
</dbReference>
<keyword evidence="3" id="KW-1185">Reference proteome</keyword>
<evidence type="ECO:0000259" key="1">
    <source>
        <dbReference type="Pfam" id="PF07735"/>
    </source>
</evidence>
<dbReference type="Proteomes" id="UP000230233">
    <property type="component" value="Chromosome III"/>
</dbReference>
<reference evidence="3" key="1">
    <citation type="submission" date="2017-10" db="EMBL/GenBank/DDBJ databases">
        <title>Rapid genome shrinkage in a self-fertile nematode reveals novel sperm competition proteins.</title>
        <authorList>
            <person name="Yin D."/>
            <person name="Schwarz E.M."/>
            <person name="Thomas C.G."/>
            <person name="Felde R.L."/>
            <person name="Korf I.F."/>
            <person name="Cutter A.D."/>
            <person name="Schartner C.M."/>
            <person name="Ralston E.J."/>
            <person name="Meyer B.J."/>
            <person name="Haag E.S."/>
        </authorList>
    </citation>
    <scope>NUCLEOTIDE SEQUENCE [LARGE SCALE GENOMIC DNA]</scope>
    <source>
        <strain evidence="3">JU1422</strain>
    </source>
</reference>
<sequence length="373" mass="40508">MSDNKFEEDRRYNYETRVNYNGFPDNMTTFNSLPVKVKVHKLFKRRVFILTWSNQGMSLGEWIQHLFSISKPEKSSSADFHVYNSIEFDIPTLRNIFPKIESIFIFFCYPEAVNEHEKLSAQIFLKAFLPYVQKLRLDRIRLGKHFSIGDFGMTNLKELVMYRPHNLRVEDLITLNAGSITICETNVDEISLRDLNSFFKLWKKGFNRKLKELKIWWYTRTNPDWNILLKELKADDAGEEELPPEEPLLVIVPAEGEAAQNADVVKNFGWRGGALGAGALGAEALGAGALGSSGSLGSGALESGASGSGALRSSGALGSGFLVSSGSLRSGALGFSGASGSGALGSGSLGFGALGSGALGSGYLEAEAGGVGI</sequence>